<accession>A0A9W5TB10</accession>
<gene>
    <name evidence="8" type="ORF">BaOVIS_017800</name>
</gene>
<evidence type="ECO:0000256" key="6">
    <source>
        <dbReference type="SAM" id="MobiDB-lite"/>
    </source>
</evidence>
<evidence type="ECO:0000313" key="9">
    <source>
        <dbReference type="Proteomes" id="UP001057455"/>
    </source>
</evidence>
<dbReference type="Gene3D" id="1.10.220.150">
    <property type="entry name" value="Arf GTPase activating protein"/>
    <property type="match status" value="1"/>
</dbReference>
<proteinExistence type="predicted"/>
<dbReference type="InterPro" id="IPR037278">
    <property type="entry name" value="ARFGAP/RecO"/>
</dbReference>
<feature type="region of interest" description="Disordered" evidence="6">
    <location>
        <begin position="151"/>
        <end position="178"/>
    </location>
</feature>
<reference evidence="8" key="1">
    <citation type="submission" date="2019-12" db="EMBL/GenBank/DDBJ databases">
        <title>Genome sequence of Babesia ovis.</title>
        <authorList>
            <person name="Yamagishi J."/>
            <person name="Sevinc F."/>
            <person name="Xuan X."/>
        </authorList>
    </citation>
    <scope>NUCLEOTIDE SEQUENCE</scope>
    <source>
        <strain evidence="8">Selcuk</strain>
    </source>
</reference>
<dbReference type="Proteomes" id="UP001057455">
    <property type="component" value="Unassembled WGS sequence"/>
</dbReference>
<feature type="region of interest" description="Disordered" evidence="6">
    <location>
        <begin position="320"/>
        <end position="339"/>
    </location>
</feature>
<dbReference type="OrthoDB" id="10266696at2759"/>
<comment type="caution">
    <text evidence="8">The sequence shown here is derived from an EMBL/GenBank/DDBJ whole genome shotgun (WGS) entry which is preliminary data.</text>
</comment>
<evidence type="ECO:0000313" key="8">
    <source>
        <dbReference type="EMBL" id="GFE54376.1"/>
    </source>
</evidence>
<dbReference type="Pfam" id="PF01412">
    <property type="entry name" value="ArfGap"/>
    <property type="match status" value="1"/>
</dbReference>
<dbReference type="EMBL" id="BLIY01000015">
    <property type="protein sequence ID" value="GFE54376.1"/>
    <property type="molecule type" value="Genomic_DNA"/>
</dbReference>
<dbReference type="GO" id="GO:0005096">
    <property type="term" value="F:GTPase activator activity"/>
    <property type="evidence" value="ECO:0007669"/>
    <property type="project" value="UniProtKB-KW"/>
</dbReference>
<dbReference type="PROSITE" id="PS50115">
    <property type="entry name" value="ARFGAP"/>
    <property type="match status" value="1"/>
</dbReference>
<dbReference type="InterPro" id="IPR038508">
    <property type="entry name" value="ArfGAP_dom_sf"/>
</dbReference>
<sequence length="374" mass="41273">MDNIANLIVDDRGHVSYEARDRIFRQLLTQPENAVCIDCDARNPTWVSLTYAVYLCLNCSGRHRQFGSHISFVRSADMDKFTREQLIRMTRGGNARAKAYFKQCGQSKNPYNYSSPMAMRYPAMLDAELGSVPQGNQISMVKNTVQEDLLDLGDDSSNEKSNEQVQKTAPSFVAPDNTRSNQVKSMTLAPGMSRGMRNQPMRSNGYGSASAGFSGRVNVDFDAFEKSIMNEATQRNKQIATDKAKASFDANKQAPPMALQSANNIGGMPANNSRAPSYTPPDMSKFAGQTSISSDQVFGRGAYSNVSHVNVNLNPNRTSLSSDEYFGRPPKTRSSSDSFEERAVQNIKEGIATAIKEGNKLVGMAKQWLNKHQL</sequence>
<protein>
    <recommendedName>
        <fullName evidence="7">Arf-GAP domain-containing protein</fullName>
    </recommendedName>
</protein>
<evidence type="ECO:0000256" key="5">
    <source>
        <dbReference type="PROSITE-ProRule" id="PRU00288"/>
    </source>
</evidence>
<organism evidence="8 9">
    <name type="scientific">Babesia ovis</name>
    <dbReference type="NCBI Taxonomy" id="5869"/>
    <lineage>
        <taxon>Eukaryota</taxon>
        <taxon>Sar</taxon>
        <taxon>Alveolata</taxon>
        <taxon>Apicomplexa</taxon>
        <taxon>Aconoidasida</taxon>
        <taxon>Piroplasmida</taxon>
        <taxon>Babesiidae</taxon>
        <taxon>Babesia</taxon>
    </lineage>
</organism>
<dbReference type="GO" id="GO:0000139">
    <property type="term" value="C:Golgi membrane"/>
    <property type="evidence" value="ECO:0007669"/>
    <property type="project" value="GOC"/>
</dbReference>
<dbReference type="CDD" id="cd08831">
    <property type="entry name" value="ArfGap_ArfGap2_3_like"/>
    <property type="match status" value="1"/>
</dbReference>
<dbReference type="PRINTS" id="PR00405">
    <property type="entry name" value="REVINTRACTNG"/>
</dbReference>
<dbReference type="GO" id="GO:0008270">
    <property type="term" value="F:zinc ion binding"/>
    <property type="evidence" value="ECO:0007669"/>
    <property type="project" value="UniProtKB-KW"/>
</dbReference>
<dbReference type="SUPFAM" id="SSF57863">
    <property type="entry name" value="ArfGap/RecO-like zinc finger"/>
    <property type="match status" value="1"/>
</dbReference>
<dbReference type="InterPro" id="IPR001164">
    <property type="entry name" value="ArfGAP_dom"/>
</dbReference>
<dbReference type="AlphaFoldDB" id="A0A9W5TB10"/>
<dbReference type="PANTHER" id="PTHR45686:SF4">
    <property type="entry name" value="ADP-RIBOSYLATION FACTOR GTPASE ACTIVATING PROTEIN 3, ISOFORM H"/>
    <property type="match status" value="1"/>
</dbReference>
<evidence type="ECO:0000256" key="1">
    <source>
        <dbReference type="ARBA" id="ARBA00022468"/>
    </source>
</evidence>
<evidence type="ECO:0000256" key="3">
    <source>
        <dbReference type="ARBA" id="ARBA00022771"/>
    </source>
</evidence>
<keyword evidence="3 5" id="KW-0863">Zinc-finger</keyword>
<keyword evidence="4" id="KW-0862">Zinc</keyword>
<keyword evidence="2" id="KW-0479">Metal-binding</keyword>
<evidence type="ECO:0000256" key="2">
    <source>
        <dbReference type="ARBA" id="ARBA00022723"/>
    </source>
</evidence>
<dbReference type="PANTHER" id="PTHR45686">
    <property type="entry name" value="ADP-RIBOSYLATION FACTOR GTPASE ACTIVATING PROTEIN 3, ISOFORM H-RELATED"/>
    <property type="match status" value="1"/>
</dbReference>
<evidence type="ECO:0000256" key="4">
    <source>
        <dbReference type="ARBA" id="ARBA00022833"/>
    </source>
</evidence>
<name>A0A9W5TB10_BABOV</name>
<dbReference type="SMART" id="SM00105">
    <property type="entry name" value="ArfGap"/>
    <property type="match status" value="1"/>
</dbReference>
<evidence type="ECO:0000259" key="7">
    <source>
        <dbReference type="PROSITE" id="PS50115"/>
    </source>
</evidence>
<feature type="domain" description="Arf-GAP" evidence="7">
    <location>
        <begin position="21"/>
        <end position="102"/>
    </location>
</feature>
<keyword evidence="9" id="KW-1185">Reference proteome</keyword>
<dbReference type="GO" id="GO:0048205">
    <property type="term" value="P:COPI coating of Golgi vesicle"/>
    <property type="evidence" value="ECO:0007669"/>
    <property type="project" value="TreeGrafter"/>
</dbReference>
<keyword evidence="1" id="KW-0343">GTPase activation</keyword>